<feature type="compositionally biased region" description="Basic and acidic residues" evidence="11">
    <location>
        <begin position="619"/>
        <end position="628"/>
    </location>
</feature>
<feature type="transmembrane region" description="Helical" evidence="12">
    <location>
        <begin position="316"/>
        <end position="334"/>
    </location>
</feature>
<dbReference type="FunFam" id="1.20.1250.20:FF:000049">
    <property type="entry name" value="Solute carrier family 15 member 2"/>
    <property type="match status" value="1"/>
</dbReference>
<feature type="transmembrane region" description="Helical" evidence="12">
    <location>
        <begin position="346"/>
        <end position="367"/>
    </location>
</feature>
<dbReference type="InterPro" id="IPR036259">
    <property type="entry name" value="MFS_trans_sf"/>
</dbReference>
<accession>A0A665VTR1</accession>
<reference evidence="13" key="3">
    <citation type="submission" date="2025-09" db="UniProtKB">
        <authorList>
            <consortium name="Ensembl"/>
        </authorList>
    </citation>
    <scope>IDENTIFICATION</scope>
</reference>
<dbReference type="PROSITE" id="PS01023">
    <property type="entry name" value="PTR2_2"/>
    <property type="match status" value="1"/>
</dbReference>
<organism evidence="13 14">
    <name type="scientific">Echeneis naucrates</name>
    <name type="common">Live sharksucker</name>
    <dbReference type="NCBI Taxonomy" id="173247"/>
    <lineage>
        <taxon>Eukaryota</taxon>
        <taxon>Metazoa</taxon>
        <taxon>Chordata</taxon>
        <taxon>Craniata</taxon>
        <taxon>Vertebrata</taxon>
        <taxon>Euteleostomi</taxon>
        <taxon>Actinopterygii</taxon>
        <taxon>Neopterygii</taxon>
        <taxon>Teleostei</taxon>
        <taxon>Neoteleostei</taxon>
        <taxon>Acanthomorphata</taxon>
        <taxon>Carangaria</taxon>
        <taxon>Carangiformes</taxon>
        <taxon>Echeneidae</taxon>
        <taxon>Echeneis</taxon>
    </lineage>
</organism>
<dbReference type="Pfam" id="PF00854">
    <property type="entry name" value="PTR2"/>
    <property type="match status" value="2"/>
</dbReference>
<proteinExistence type="inferred from homology"/>
<feature type="transmembrane region" description="Helical" evidence="12">
    <location>
        <begin position="69"/>
        <end position="91"/>
    </location>
</feature>
<feature type="compositionally biased region" description="Basic and acidic residues" evidence="11">
    <location>
        <begin position="595"/>
        <end position="604"/>
    </location>
</feature>
<evidence type="ECO:0000256" key="5">
    <source>
        <dbReference type="ARBA" id="ARBA00022847"/>
    </source>
</evidence>
<keyword evidence="14" id="KW-1185">Reference proteome</keyword>
<feature type="transmembrane region" description="Helical" evidence="12">
    <location>
        <begin position="185"/>
        <end position="208"/>
    </location>
</feature>
<dbReference type="AlphaFoldDB" id="A0A665VTR1"/>
<keyword evidence="5" id="KW-0769">Symport</keyword>
<feature type="region of interest" description="Disordered" evidence="11">
    <location>
        <begin position="595"/>
        <end position="628"/>
    </location>
</feature>
<gene>
    <name evidence="13" type="primary">slc15a1b</name>
</gene>
<feature type="transmembrane region" description="Helical" evidence="12">
    <location>
        <begin position="12"/>
        <end position="30"/>
    </location>
</feature>
<evidence type="ECO:0000256" key="9">
    <source>
        <dbReference type="ARBA" id="ARBA00023136"/>
    </source>
</evidence>
<evidence type="ECO:0000256" key="4">
    <source>
        <dbReference type="ARBA" id="ARBA00022692"/>
    </source>
</evidence>
<feature type="transmembrane region" description="Helical" evidence="12">
    <location>
        <begin position="264"/>
        <end position="282"/>
    </location>
</feature>
<keyword evidence="7" id="KW-0653">Protein transport</keyword>
<keyword evidence="9 12" id="KW-0472">Membrane</keyword>
<evidence type="ECO:0000313" key="13">
    <source>
        <dbReference type="Ensembl" id="ENSENLP00000035239.1"/>
    </source>
</evidence>
<dbReference type="Ensembl" id="ENSENLT00000036187.1">
    <property type="protein sequence ID" value="ENSENLP00000035239.1"/>
    <property type="gene ID" value="ENSENLG00000011195.1"/>
</dbReference>
<dbReference type="GO" id="GO:0015031">
    <property type="term" value="P:protein transport"/>
    <property type="evidence" value="ECO:0007669"/>
    <property type="project" value="UniProtKB-KW"/>
</dbReference>
<reference evidence="13" key="1">
    <citation type="submission" date="2021-04" db="EMBL/GenBank/DDBJ databases">
        <authorList>
            <consortium name="Wellcome Sanger Institute Data Sharing"/>
        </authorList>
    </citation>
    <scope>NUCLEOTIDE SEQUENCE [LARGE SCALE GENOMIC DNA]</scope>
</reference>
<evidence type="ECO:0000256" key="10">
    <source>
        <dbReference type="RuleBase" id="RU003755"/>
    </source>
</evidence>
<dbReference type="Gene3D" id="1.20.1250.20">
    <property type="entry name" value="MFS general substrate transporter like domains"/>
    <property type="match status" value="1"/>
</dbReference>
<evidence type="ECO:0000256" key="8">
    <source>
        <dbReference type="ARBA" id="ARBA00022989"/>
    </source>
</evidence>
<evidence type="ECO:0000256" key="11">
    <source>
        <dbReference type="SAM" id="MobiDB-lite"/>
    </source>
</evidence>
<dbReference type="GO" id="GO:0016020">
    <property type="term" value="C:membrane"/>
    <property type="evidence" value="ECO:0007669"/>
    <property type="project" value="UniProtKB-SubCell"/>
</dbReference>
<reference evidence="13" key="2">
    <citation type="submission" date="2025-08" db="UniProtKB">
        <authorList>
            <consortium name="Ensembl"/>
        </authorList>
    </citation>
    <scope>IDENTIFICATION</scope>
</reference>
<keyword evidence="4 10" id="KW-0812">Transmembrane</keyword>
<evidence type="ECO:0000256" key="2">
    <source>
        <dbReference type="ARBA" id="ARBA00005982"/>
    </source>
</evidence>
<dbReference type="InterPro" id="IPR018456">
    <property type="entry name" value="PTR2_symporter_CS"/>
</dbReference>
<dbReference type="SUPFAM" id="SSF103473">
    <property type="entry name" value="MFS general substrate transporter"/>
    <property type="match status" value="1"/>
</dbReference>
<keyword evidence="8 12" id="KW-1133">Transmembrane helix</keyword>
<name>A0A665VTR1_ECHNA</name>
<protein>
    <submittedName>
        <fullName evidence="13">Solute carrier family 15 member 1</fullName>
    </submittedName>
</protein>
<evidence type="ECO:0000313" key="14">
    <source>
        <dbReference type="Proteomes" id="UP000472264"/>
    </source>
</evidence>
<keyword evidence="6" id="KW-0571">Peptide transport</keyword>
<feature type="transmembrane region" description="Helical" evidence="12">
    <location>
        <begin position="145"/>
        <end position="165"/>
    </location>
</feature>
<evidence type="ECO:0000256" key="1">
    <source>
        <dbReference type="ARBA" id="ARBA00004141"/>
    </source>
</evidence>
<evidence type="ECO:0000256" key="12">
    <source>
        <dbReference type="SAM" id="Phobius"/>
    </source>
</evidence>
<dbReference type="GO" id="GO:0015293">
    <property type="term" value="F:symporter activity"/>
    <property type="evidence" value="ECO:0007669"/>
    <property type="project" value="UniProtKB-KW"/>
</dbReference>
<evidence type="ECO:0000256" key="3">
    <source>
        <dbReference type="ARBA" id="ARBA00022448"/>
    </source>
</evidence>
<feature type="transmembrane region" description="Helical" evidence="12">
    <location>
        <begin position="518"/>
        <end position="538"/>
    </location>
</feature>
<dbReference type="InterPro" id="IPR000109">
    <property type="entry name" value="POT_fam"/>
</dbReference>
<evidence type="ECO:0000256" key="7">
    <source>
        <dbReference type="ARBA" id="ARBA00022927"/>
    </source>
</evidence>
<evidence type="ECO:0000256" key="6">
    <source>
        <dbReference type="ARBA" id="ARBA00022856"/>
    </source>
</evidence>
<dbReference type="CDD" id="cd17412">
    <property type="entry name" value="MFS_SLC15A1"/>
    <property type="match status" value="1"/>
</dbReference>
<keyword evidence="3 10" id="KW-0813">Transport</keyword>
<dbReference type="Proteomes" id="UP000472264">
    <property type="component" value="Chromosome 2"/>
</dbReference>
<feature type="transmembrane region" description="Helical" evidence="12">
    <location>
        <begin position="103"/>
        <end position="124"/>
    </location>
</feature>
<feature type="transmembrane region" description="Helical" evidence="12">
    <location>
        <begin position="550"/>
        <end position="571"/>
    </location>
</feature>
<sequence length="628" mass="70917">IFFIVVNEFCERFSYYGMRAVLVLYFKYFLGWDDDFATTIYHTFVALCYLTPILGAIVADSWLGKFKTIVYLSIVYALGQVIMAVSAIHDITDTNRDGTPDNMTFHVALSMVGLVLIALGTGGIKPCVAAFGGDQFEDHQEKQRSTFFSIFYLSINAGSLLSTVITPILRAQECGIHVPQKCYPLAFGVPAALMVVALIVFIVGSGMYNKTAPQGNILVKVCKCIGFAIKNRFQHRSPQYPKRSHWMDWAEEKYDKLLIAQVKMVLKVLFLYIPLPMFWALFDQQGSRWTLQATTMDGDFGILIIQPDQMQTVNPILILILVPIMDSVIYPLISKCKLNFSPLKRMTVGMFLAALAFVAAGLVQIQIDQTLPQFPSDTVSQAKFINMLDRKLPIRAGANNFTLDPFTVLCQNSLTKCDLSFQYQHVENLNYISFPQFIDTKTKPEQGANSISSSYLWCKVSICLLFIDIQPVMDISPNSFHMAWQIPQYFLITAGEVVFSVTGLEFSYSQAPSNMKSVLQAGWLLTVAVGNIIVLIVAEAATLSEQWAEYILFASLLILVCIIFAFMAYFYTYIDPTKIEAQFAHNDDDEKKRKSVEMVRKDSFQNHNKNRRSSDSNFDENKFKNSRL</sequence>
<comment type="similarity">
    <text evidence="2 10">Belongs to the major facilitator superfamily. Proton-dependent oligopeptide transporter (POT/PTR) (TC 2.A.17) family.</text>
</comment>
<dbReference type="GO" id="GO:0006857">
    <property type="term" value="P:oligopeptide transport"/>
    <property type="evidence" value="ECO:0007669"/>
    <property type="project" value="InterPro"/>
</dbReference>
<dbReference type="PANTHER" id="PTHR11654">
    <property type="entry name" value="OLIGOPEPTIDE TRANSPORTER-RELATED"/>
    <property type="match status" value="1"/>
</dbReference>
<dbReference type="PROSITE" id="PS01022">
    <property type="entry name" value="PTR2_1"/>
    <property type="match status" value="1"/>
</dbReference>
<feature type="transmembrane region" description="Helical" evidence="12">
    <location>
        <begin position="36"/>
        <end position="57"/>
    </location>
</feature>
<comment type="subcellular location">
    <subcellularLocation>
        <location evidence="1 10">Membrane</location>
        <topology evidence="1 10">Multi-pass membrane protein</topology>
    </subcellularLocation>
</comment>
<feature type="transmembrane region" description="Helical" evidence="12">
    <location>
        <begin position="486"/>
        <end position="506"/>
    </location>
</feature>